<protein>
    <recommendedName>
        <fullName evidence="2">F-box domain-containing protein</fullName>
    </recommendedName>
</protein>
<name>A0A9P0PF61_ACAOB</name>
<dbReference type="Pfam" id="PF00646">
    <property type="entry name" value="F-box"/>
    <property type="match status" value="1"/>
</dbReference>
<evidence type="ECO:0000256" key="1">
    <source>
        <dbReference type="SAM" id="MobiDB-lite"/>
    </source>
</evidence>
<evidence type="ECO:0000313" key="4">
    <source>
        <dbReference type="Proteomes" id="UP001152888"/>
    </source>
</evidence>
<feature type="region of interest" description="Disordered" evidence="1">
    <location>
        <begin position="84"/>
        <end position="121"/>
    </location>
</feature>
<accession>A0A9P0PF61</accession>
<evidence type="ECO:0000313" key="3">
    <source>
        <dbReference type="EMBL" id="CAH1981584.1"/>
    </source>
</evidence>
<gene>
    <name evidence="3" type="ORF">ACAOBT_LOCUS14566</name>
</gene>
<feature type="compositionally biased region" description="Low complexity" evidence="1">
    <location>
        <begin position="445"/>
        <end position="461"/>
    </location>
</feature>
<dbReference type="AlphaFoldDB" id="A0A9P0PF61"/>
<dbReference type="OrthoDB" id="9984940at2759"/>
<organism evidence="3 4">
    <name type="scientific">Acanthoscelides obtectus</name>
    <name type="common">Bean weevil</name>
    <name type="synonym">Bruchus obtectus</name>
    <dbReference type="NCBI Taxonomy" id="200917"/>
    <lineage>
        <taxon>Eukaryota</taxon>
        <taxon>Metazoa</taxon>
        <taxon>Ecdysozoa</taxon>
        <taxon>Arthropoda</taxon>
        <taxon>Hexapoda</taxon>
        <taxon>Insecta</taxon>
        <taxon>Pterygota</taxon>
        <taxon>Neoptera</taxon>
        <taxon>Endopterygota</taxon>
        <taxon>Coleoptera</taxon>
        <taxon>Polyphaga</taxon>
        <taxon>Cucujiformia</taxon>
        <taxon>Chrysomeloidea</taxon>
        <taxon>Chrysomelidae</taxon>
        <taxon>Bruchinae</taxon>
        <taxon>Bruchini</taxon>
        <taxon>Acanthoscelides</taxon>
    </lineage>
</organism>
<dbReference type="Gene3D" id="2.20.25.20">
    <property type="match status" value="1"/>
</dbReference>
<reference evidence="3" key="1">
    <citation type="submission" date="2022-03" db="EMBL/GenBank/DDBJ databases">
        <authorList>
            <person name="Sayadi A."/>
        </authorList>
    </citation>
    <scope>NUCLEOTIDE SEQUENCE</scope>
</reference>
<dbReference type="InterPro" id="IPR001810">
    <property type="entry name" value="F-box_dom"/>
</dbReference>
<dbReference type="Proteomes" id="UP001152888">
    <property type="component" value="Unassembled WGS sequence"/>
</dbReference>
<feature type="compositionally biased region" description="Polar residues" evidence="1">
    <location>
        <begin position="108"/>
        <end position="121"/>
    </location>
</feature>
<keyword evidence="4" id="KW-1185">Reference proteome</keyword>
<proteinExistence type="predicted"/>
<comment type="caution">
    <text evidence="3">The sequence shown here is derived from an EMBL/GenBank/DDBJ whole genome shotgun (WGS) entry which is preliminary data.</text>
</comment>
<sequence length="472" mass="53251">MEGTPVTTQNADCYFNLDVYSSVFQSTPAETPKLYKNPRKRKATDVDNCEVTCPETPPFSSTLNESLFNHFEKFHLDHGESTIFEETPTASDEDRAKSRSGSKRFCSLPNTPDKQQVKTTRTASSSVVKNFVSQSPLNKDAYDILYPSIPCLDPARRQFSTPQKVNASYSKKCLFFHHNKDPFTAVVSNSVIMTQILKYLSNGDLYRLSQTSKHFKEAIIVGRRAKTRYYRFLQIHALLKENYKITPPSSPEKDSGYEDASPGSKNHIYFREIASCLNKNQSLIKCPRCDKASVVENHIAQCQNLNHCGYIFCRKCNSFSNDPRAFKDDCKNAQLNVPKPRNLLSDLSNCTSSSDYVTDSSTSFFSSSLSMTSSRYESSGFYSDAEVTPKQNVKRNLSKTLSSNEIKILAVSNVNVGKESVRSQRRRTSLLPVLPLDTKKPFEIVDPSSPPKVKQPSVCSKQSKRNLKRLTR</sequence>
<evidence type="ECO:0000259" key="2">
    <source>
        <dbReference type="Pfam" id="PF00646"/>
    </source>
</evidence>
<feature type="compositionally biased region" description="Basic residues" evidence="1">
    <location>
        <begin position="462"/>
        <end position="472"/>
    </location>
</feature>
<dbReference type="CDD" id="cd09917">
    <property type="entry name" value="F-box_SF"/>
    <property type="match status" value="1"/>
</dbReference>
<feature type="region of interest" description="Disordered" evidence="1">
    <location>
        <begin position="441"/>
        <end position="472"/>
    </location>
</feature>
<feature type="domain" description="F-box" evidence="2">
    <location>
        <begin position="191"/>
        <end position="219"/>
    </location>
</feature>
<dbReference type="EMBL" id="CAKOFQ010006911">
    <property type="protein sequence ID" value="CAH1981584.1"/>
    <property type="molecule type" value="Genomic_DNA"/>
</dbReference>